<dbReference type="Gene3D" id="3.30.70.120">
    <property type="match status" value="1"/>
</dbReference>
<keyword evidence="3 6" id="KW-0812">Transmembrane</keyword>
<protein>
    <submittedName>
        <fullName evidence="8">Uncharacterized membrane-anchored protein YitT (DUF2179 family)</fullName>
    </submittedName>
</protein>
<evidence type="ECO:0000256" key="4">
    <source>
        <dbReference type="ARBA" id="ARBA00022989"/>
    </source>
</evidence>
<evidence type="ECO:0000256" key="5">
    <source>
        <dbReference type="ARBA" id="ARBA00023136"/>
    </source>
</evidence>
<accession>A0ABS4K9K7</accession>
<gene>
    <name evidence="8" type="ORF">J2Z44_004320</name>
</gene>
<evidence type="ECO:0000259" key="7">
    <source>
        <dbReference type="Pfam" id="PF10035"/>
    </source>
</evidence>
<keyword evidence="9" id="KW-1185">Reference proteome</keyword>
<feature type="transmembrane region" description="Helical" evidence="6">
    <location>
        <begin position="156"/>
        <end position="177"/>
    </location>
</feature>
<name>A0ABS4K9K7_9CLOT</name>
<organism evidence="8 9">
    <name type="scientific">Clostridium punense</name>
    <dbReference type="NCBI Taxonomy" id="1054297"/>
    <lineage>
        <taxon>Bacteria</taxon>
        <taxon>Bacillati</taxon>
        <taxon>Bacillota</taxon>
        <taxon>Clostridia</taxon>
        <taxon>Eubacteriales</taxon>
        <taxon>Clostridiaceae</taxon>
        <taxon>Clostridium</taxon>
    </lineage>
</organism>
<dbReference type="Proteomes" id="UP001519308">
    <property type="component" value="Unassembled WGS sequence"/>
</dbReference>
<keyword evidence="5 6" id="KW-0472">Membrane</keyword>
<dbReference type="InterPro" id="IPR003740">
    <property type="entry name" value="YitT"/>
</dbReference>
<dbReference type="PIRSF" id="PIRSF006483">
    <property type="entry name" value="Membrane_protein_YitT"/>
    <property type="match status" value="1"/>
</dbReference>
<evidence type="ECO:0000256" key="6">
    <source>
        <dbReference type="SAM" id="Phobius"/>
    </source>
</evidence>
<dbReference type="Pfam" id="PF02588">
    <property type="entry name" value="YitT_membrane"/>
    <property type="match status" value="1"/>
</dbReference>
<dbReference type="CDD" id="cd16380">
    <property type="entry name" value="YitT_C"/>
    <property type="match status" value="1"/>
</dbReference>
<dbReference type="InterPro" id="IPR019264">
    <property type="entry name" value="DUF2179"/>
</dbReference>
<sequence>MDLYLGMKKGELTKCCIMIILGSIICSVAINLFIIPSNLLSGGVSGIALIIKYLSGISVGLTVFVLNIPLFILSVLKINKKFTILTFLGLVSLSLGLIFTTPLNSVLAPVAESNKLLYCIYGGVLNGLGLGIVFTNYGSTGGLDIISMYMKKKYDINLGSISFAVNFIIVSIGAILFQFTVGLYTLVSIYITSISMEKVIKGFNTQKMLLIITTKQKEVSTAVMDELHRGITVLYGEGAYSHEKKNVLYCIVSLSQLPKIKHIIRSIDENAFLSIIDTSEVQGKGFTNPIS</sequence>
<feature type="transmembrane region" description="Helical" evidence="6">
    <location>
        <begin position="12"/>
        <end position="35"/>
    </location>
</feature>
<feature type="transmembrane region" description="Helical" evidence="6">
    <location>
        <begin position="115"/>
        <end position="135"/>
    </location>
</feature>
<dbReference type="InterPro" id="IPR051461">
    <property type="entry name" value="UPF0750_membrane"/>
</dbReference>
<dbReference type="RefSeq" id="WP_209650051.1">
    <property type="nucleotide sequence ID" value="NZ_JAGGLL010000077.1"/>
</dbReference>
<evidence type="ECO:0000256" key="2">
    <source>
        <dbReference type="ARBA" id="ARBA00022475"/>
    </source>
</evidence>
<feature type="transmembrane region" description="Helical" evidence="6">
    <location>
        <begin position="47"/>
        <end position="72"/>
    </location>
</feature>
<reference evidence="8 9" key="1">
    <citation type="submission" date="2021-03" db="EMBL/GenBank/DDBJ databases">
        <title>Genomic Encyclopedia of Type Strains, Phase IV (KMG-IV): sequencing the most valuable type-strain genomes for metagenomic binning, comparative biology and taxonomic classification.</title>
        <authorList>
            <person name="Goeker M."/>
        </authorList>
    </citation>
    <scope>NUCLEOTIDE SEQUENCE [LARGE SCALE GENOMIC DNA]</scope>
    <source>
        <strain evidence="8 9">DSM 28650</strain>
    </source>
</reference>
<dbReference type="PANTHER" id="PTHR33545">
    <property type="entry name" value="UPF0750 MEMBRANE PROTEIN YITT-RELATED"/>
    <property type="match status" value="1"/>
</dbReference>
<proteinExistence type="predicted"/>
<evidence type="ECO:0000256" key="1">
    <source>
        <dbReference type="ARBA" id="ARBA00004651"/>
    </source>
</evidence>
<feature type="domain" description="DUF2179" evidence="7">
    <location>
        <begin position="229"/>
        <end position="283"/>
    </location>
</feature>
<comment type="caution">
    <text evidence="8">The sequence shown here is derived from an EMBL/GenBank/DDBJ whole genome shotgun (WGS) entry which is preliminary data.</text>
</comment>
<comment type="subcellular location">
    <subcellularLocation>
        <location evidence="1">Cell membrane</location>
        <topology evidence="1">Multi-pass membrane protein</topology>
    </subcellularLocation>
</comment>
<evidence type="ECO:0000313" key="8">
    <source>
        <dbReference type="EMBL" id="MBP2024449.1"/>
    </source>
</evidence>
<evidence type="ECO:0000256" key="3">
    <source>
        <dbReference type="ARBA" id="ARBA00022692"/>
    </source>
</evidence>
<dbReference type="Pfam" id="PF10035">
    <property type="entry name" value="DUF2179"/>
    <property type="match status" value="1"/>
</dbReference>
<evidence type="ECO:0000313" key="9">
    <source>
        <dbReference type="Proteomes" id="UP001519308"/>
    </source>
</evidence>
<dbReference type="InterPro" id="IPR015867">
    <property type="entry name" value="N-reg_PII/ATP_PRibTrfase_C"/>
</dbReference>
<keyword evidence="4 6" id="KW-1133">Transmembrane helix</keyword>
<dbReference type="PANTHER" id="PTHR33545:SF5">
    <property type="entry name" value="UPF0750 MEMBRANE PROTEIN YITT"/>
    <property type="match status" value="1"/>
</dbReference>
<feature type="transmembrane region" description="Helical" evidence="6">
    <location>
        <begin position="84"/>
        <end position="103"/>
    </location>
</feature>
<dbReference type="EMBL" id="JAGGLL010000077">
    <property type="protein sequence ID" value="MBP2024449.1"/>
    <property type="molecule type" value="Genomic_DNA"/>
</dbReference>
<keyword evidence="2" id="KW-1003">Cell membrane</keyword>